<evidence type="ECO:0000256" key="5">
    <source>
        <dbReference type="ARBA" id="ARBA00023136"/>
    </source>
</evidence>
<comment type="caution">
    <text evidence="9">The sequence shown here is derived from an EMBL/GenBank/DDBJ whole genome shotgun (WGS) entry which is preliminary data.</text>
</comment>
<evidence type="ECO:0000256" key="3">
    <source>
        <dbReference type="ARBA" id="ARBA00022692"/>
    </source>
</evidence>
<dbReference type="PANTHER" id="PTHR37485:SF1">
    <property type="entry name" value="CELL DIVISION PROTEIN FTSB"/>
    <property type="match status" value="1"/>
</dbReference>
<reference evidence="9 10" key="1">
    <citation type="submission" date="2018-09" db="EMBL/GenBank/DDBJ databases">
        <title>The draft genome of Acinetobacter spp. strains.</title>
        <authorList>
            <person name="Qin J."/>
            <person name="Feng Y."/>
            <person name="Zong Z."/>
        </authorList>
    </citation>
    <scope>NUCLEOTIDE SEQUENCE [LARGE SCALE GENOMIC DNA]</scope>
    <source>
        <strain evidence="9 10">WCHAc060096</strain>
    </source>
</reference>
<feature type="transmembrane region" description="Helical" evidence="8">
    <location>
        <begin position="12"/>
        <end position="31"/>
    </location>
</feature>
<evidence type="ECO:0000256" key="4">
    <source>
        <dbReference type="ARBA" id="ARBA00022989"/>
    </source>
</evidence>
<comment type="similarity">
    <text evidence="7">Belongs to the FtsB family.</text>
</comment>
<keyword evidence="1 7" id="KW-1003">Cell membrane</keyword>
<dbReference type="EMBL" id="RAXU01000003">
    <property type="protein sequence ID" value="RKG35377.1"/>
    <property type="molecule type" value="Genomic_DNA"/>
</dbReference>
<evidence type="ECO:0000256" key="2">
    <source>
        <dbReference type="ARBA" id="ARBA00022618"/>
    </source>
</evidence>
<comment type="subcellular location">
    <subcellularLocation>
        <location evidence="7">Cell inner membrane</location>
        <topology evidence="7">Single-pass type II membrane protein</topology>
    </subcellularLocation>
    <text evidence="7">Localizes to the division septum.</text>
</comment>
<keyword evidence="7" id="KW-0997">Cell inner membrane</keyword>
<dbReference type="RefSeq" id="WP_120369150.1">
    <property type="nucleotide sequence ID" value="NZ_BKYM01000006.1"/>
</dbReference>
<feature type="topological domain" description="Periplasmic" evidence="7">
    <location>
        <begin position="31"/>
        <end position="129"/>
    </location>
</feature>
<evidence type="ECO:0000256" key="7">
    <source>
        <dbReference type="HAMAP-Rule" id="MF_00599"/>
    </source>
</evidence>
<feature type="topological domain" description="Cytoplasmic" evidence="7">
    <location>
        <begin position="1"/>
        <end position="12"/>
    </location>
</feature>
<dbReference type="GO" id="GO:0043093">
    <property type="term" value="P:FtsZ-dependent cytokinesis"/>
    <property type="evidence" value="ECO:0007669"/>
    <property type="project" value="UniProtKB-UniRule"/>
</dbReference>
<sequence length="129" mass="14743">MLEVFKSTSSKLILLLVIVLVTGLQYSFWWGEGGYFAHQTLRQQITQQAEINEELKERNRILAAEVFDLKNGSEAIEEHARLDLGLIKPRETFVQMSTISTHYKPIYIDPNAKVDLETNETPPNPDVPD</sequence>
<dbReference type="Pfam" id="PF04977">
    <property type="entry name" value="DivIC"/>
    <property type="match status" value="1"/>
</dbReference>
<keyword evidence="10" id="KW-1185">Reference proteome</keyword>
<protein>
    <recommendedName>
        <fullName evidence="7">Cell division protein FtsB</fullName>
    </recommendedName>
</protein>
<evidence type="ECO:0000313" key="10">
    <source>
        <dbReference type="Proteomes" id="UP000269001"/>
    </source>
</evidence>
<dbReference type="Proteomes" id="UP000269001">
    <property type="component" value="Unassembled WGS sequence"/>
</dbReference>
<dbReference type="HAMAP" id="MF_00599">
    <property type="entry name" value="FtsB"/>
    <property type="match status" value="1"/>
</dbReference>
<keyword evidence="5 7" id="KW-0472">Membrane</keyword>
<dbReference type="GO" id="GO:0030428">
    <property type="term" value="C:cell septum"/>
    <property type="evidence" value="ECO:0007669"/>
    <property type="project" value="TreeGrafter"/>
</dbReference>
<dbReference type="OrthoDB" id="7061211at2"/>
<gene>
    <name evidence="7 9" type="primary">ftsB</name>
    <name evidence="9" type="ORF">D7V21_03500</name>
</gene>
<accession>A0A3A8EKD4</accession>
<evidence type="ECO:0000256" key="1">
    <source>
        <dbReference type="ARBA" id="ARBA00022475"/>
    </source>
</evidence>
<keyword evidence="6 7" id="KW-0131">Cell cycle</keyword>
<evidence type="ECO:0000313" key="9">
    <source>
        <dbReference type="EMBL" id="RKG35377.1"/>
    </source>
</evidence>
<proteinExistence type="inferred from homology"/>
<comment type="subunit">
    <text evidence="7">Part of a complex composed of FtsB, FtsL and FtsQ.</text>
</comment>
<organism evidence="9 10">
    <name type="scientific">Acinetobacter guerrae</name>
    <dbReference type="NCBI Taxonomy" id="1843371"/>
    <lineage>
        <taxon>Bacteria</taxon>
        <taxon>Pseudomonadati</taxon>
        <taxon>Pseudomonadota</taxon>
        <taxon>Gammaproteobacteria</taxon>
        <taxon>Moraxellales</taxon>
        <taxon>Moraxellaceae</taxon>
        <taxon>Acinetobacter</taxon>
    </lineage>
</organism>
<dbReference type="GO" id="GO:0032153">
    <property type="term" value="C:cell division site"/>
    <property type="evidence" value="ECO:0007669"/>
    <property type="project" value="UniProtKB-UniRule"/>
</dbReference>
<keyword evidence="4 7" id="KW-1133">Transmembrane helix</keyword>
<evidence type="ECO:0000256" key="8">
    <source>
        <dbReference type="SAM" id="Phobius"/>
    </source>
</evidence>
<dbReference type="AlphaFoldDB" id="A0A3A8EKD4"/>
<comment type="function">
    <text evidence="7">Essential cell division protein. May link together the upstream cell division proteins, which are predominantly cytoplasmic, with the downstream cell division proteins, which are predominantly periplasmic.</text>
</comment>
<keyword evidence="3 7" id="KW-0812">Transmembrane</keyword>
<dbReference type="GO" id="GO:0005886">
    <property type="term" value="C:plasma membrane"/>
    <property type="evidence" value="ECO:0007669"/>
    <property type="project" value="UniProtKB-SubCell"/>
</dbReference>
<keyword evidence="2 7" id="KW-0132">Cell division</keyword>
<name>A0A3A8EKD4_9GAMM</name>
<evidence type="ECO:0000256" key="6">
    <source>
        <dbReference type="ARBA" id="ARBA00023306"/>
    </source>
</evidence>
<dbReference type="NCBIfam" id="NF002058">
    <property type="entry name" value="PRK00888.1"/>
    <property type="match status" value="1"/>
</dbReference>
<dbReference type="InterPro" id="IPR023081">
    <property type="entry name" value="Cell_div_FtsB"/>
</dbReference>
<dbReference type="PANTHER" id="PTHR37485">
    <property type="entry name" value="CELL DIVISION PROTEIN FTSB"/>
    <property type="match status" value="1"/>
</dbReference>
<dbReference type="InterPro" id="IPR007060">
    <property type="entry name" value="FtsL/DivIC"/>
</dbReference>